<comment type="caution">
    <text evidence="1">The sequence shown here is derived from an EMBL/GenBank/DDBJ whole genome shotgun (WGS) entry which is preliminary data.</text>
</comment>
<dbReference type="Proteomes" id="UP000276133">
    <property type="component" value="Unassembled WGS sequence"/>
</dbReference>
<evidence type="ECO:0000313" key="1">
    <source>
        <dbReference type="EMBL" id="RNA01749.1"/>
    </source>
</evidence>
<reference evidence="1 2" key="1">
    <citation type="journal article" date="2018" name="Sci. Rep.">
        <title>Genomic signatures of local adaptation to the degree of environmental predictability in rotifers.</title>
        <authorList>
            <person name="Franch-Gras L."/>
            <person name="Hahn C."/>
            <person name="Garcia-Roger E.M."/>
            <person name="Carmona M.J."/>
            <person name="Serra M."/>
            <person name="Gomez A."/>
        </authorList>
    </citation>
    <scope>NUCLEOTIDE SEQUENCE [LARGE SCALE GENOMIC DNA]</scope>
    <source>
        <strain evidence="1">HYR1</strain>
    </source>
</reference>
<organism evidence="1 2">
    <name type="scientific">Brachionus plicatilis</name>
    <name type="common">Marine rotifer</name>
    <name type="synonym">Brachionus muelleri</name>
    <dbReference type="NCBI Taxonomy" id="10195"/>
    <lineage>
        <taxon>Eukaryota</taxon>
        <taxon>Metazoa</taxon>
        <taxon>Spiralia</taxon>
        <taxon>Gnathifera</taxon>
        <taxon>Rotifera</taxon>
        <taxon>Eurotatoria</taxon>
        <taxon>Monogononta</taxon>
        <taxon>Pseudotrocha</taxon>
        <taxon>Ploima</taxon>
        <taxon>Brachionidae</taxon>
        <taxon>Brachionus</taxon>
    </lineage>
</organism>
<gene>
    <name evidence="1" type="ORF">BpHYR1_031679</name>
</gene>
<evidence type="ECO:0000313" key="2">
    <source>
        <dbReference type="Proteomes" id="UP000276133"/>
    </source>
</evidence>
<name>A0A3M7PS49_BRAPC</name>
<dbReference type="EMBL" id="REGN01009182">
    <property type="protein sequence ID" value="RNA01749.1"/>
    <property type="molecule type" value="Genomic_DNA"/>
</dbReference>
<sequence length="69" mass="8602">MLLIHYSPSKYPRTKYSSFYYCIKKLLYQNNLTSFFNLEIFFEYYLLRKLAFFIFKKFNIFSNSTKKHL</sequence>
<protein>
    <submittedName>
        <fullName evidence="1">Uncharacterized protein</fullName>
    </submittedName>
</protein>
<dbReference type="AlphaFoldDB" id="A0A3M7PS49"/>
<accession>A0A3M7PS49</accession>
<keyword evidence="2" id="KW-1185">Reference proteome</keyword>
<proteinExistence type="predicted"/>